<feature type="chain" id="PRO_5039691935" evidence="1">
    <location>
        <begin position="23"/>
        <end position="449"/>
    </location>
</feature>
<evidence type="ECO:0000256" key="1">
    <source>
        <dbReference type="SAM" id="SignalP"/>
    </source>
</evidence>
<reference evidence="2 3" key="1">
    <citation type="submission" date="2018-08" db="EMBL/GenBank/DDBJ databases">
        <title>A genome reference for cultivated species of the human gut microbiota.</title>
        <authorList>
            <person name="Zou Y."/>
            <person name="Xue W."/>
            <person name="Luo G."/>
        </authorList>
    </citation>
    <scope>NUCLEOTIDE SEQUENCE [LARGE SCALE GENOMIC DNA]</scope>
    <source>
        <strain evidence="2 3">AM35-14</strain>
    </source>
</reference>
<dbReference type="PANTHER" id="PTHR43649">
    <property type="entry name" value="ARABINOSE-BINDING PROTEIN-RELATED"/>
    <property type="match status" value="1"/>
</dbReference>
<dbReference type="RefSeq" id="WP_002566210.1">
    <property type="nucleotide sequence ID" value="NZ_CABKUK010000005.1"/>
</dbReference>
<dbReference type="PANTHER" id="PTHR43649:SF12">
    <property type="entry name" value="DIACETYLCHITOBIOSE BINDING PROTEIN DASA"/>
    <property type="match status" value="1"/>
</dbReference>
<dbReference type="Proteomes" id="UP000283975">
    <property type="component" value="Unassembled WGS sequence"/>
</dbReference>
<evidence type="ECO:0000313" key="3">
    <source>
        <dbReference type="Proteomes" id="UP000283975"/>
    </source>
</evidence>
<keyword evidence="1" id="KW-0732">Signal</keyword>
<dbReference type="KEGG" id="cbol:CGC65_02410"/>
<dbReference type="PROSITE" id="PS51257">
    <property type="entry name" value="PROKAR_LIPOPROTEIN"/>
    <property type="match status" value="1"/>
</dbReference>
<accession>A0A414AVC1</accession>
<name>A0A414AVC1_9FIRM</name>
<dbReference type="EMBL" id="QSHZ01000013">
    <property type="protein sequence ID" value="RHC55605.1"/>
    <property type="molecule type" value="Genomic_DNA"/>
</dbReference>
<dbReference type="SUPFAM" id="SSF53850">
    <property type="entry name" value="Periplasmic binding protein-like II"/>
    <property type="match status" value="1"/>
</dbReference>
<comment type="caution">
    <text evidence="2">The sequence shown here is derived from an EMBL/GenBank/DDBJ whole genome shotgun (WGS) entry which is preliminary data.</text>
</comment>
<dbReference type="Gene3D" id="3.40.190.10">
    <property type="entry name" value="Periplasmic binding protein-like II"/>
    <property type="match status" value="1"/>
</dbReference>
<dbReference type="InterPro" id="IPR050490">
    <property type="entry name" value="Bact_solute-bd_prot1"/>
</dbReference>
<organism evidence="2 3">
    <name type="scientific">Enterocloster bolteae</name>
    <dbReference type="NCBI Taxonomy" id="208479"/>
    <lineage>
        <taxon>Bacteria</taxon>
        <taxon>Bacillati</taxon>
        <taxon>Bacillota</taxon>
        <taxon>Clostridia</taxon>
        <taxon>Lachnospirales</taxon>
        <taxon>Lachnospiraceae</taxon>
        <taxon>Enterocloster</taxon>
    </lineage>
</organism>
<protein>
    <submittedName>
        <fullName evidence="2">Sugar ABC transporter substrate-binding protein</fullName>
    </submittedName>
</protein>
<feature type="signal peptide" evidence="1">
    <location>
        <begin position="1"/>
        <end position="22"/>
    </location>
</feature>
<dbReference type="AlphaFoldDB" id="A0A414AVC1"/>
<dbReference type="InterPro" id="IPR006059">
    <property type="entry name" value="SBP"/>
</dbReference>
<sequence length="449" mass="49948">MKKGLAKVTAIGLCVSMLISLAGCSGGGGSATTDKAAEKAAEAVTDKNIQSEAEGTQEPIELTYWYWEDEQGTIENMLKDKWEAYAGDRIKVNFESVPSSSFHDKLITAISTGTGPDVFICKPMWAPELYGMGGLMNMEDVFEGWEYADEVDDFMLEQMRAGLDKLYLYPRTTIVMYLYCRKSMFEKAGIDYPKTVDEFFDACEKLTVDTDGDGKTDQYGFGMRGGNGGHYMWSSFVFSALKGKDYYDAEGKASLADAKLAEMNQKYIDLYQNGYVPPSAITDGFSEVLTNFKSGVTAMLYHHIASITTIKETFGDDFEVIPVPTGESGQAFGCQEMTGWAINPNSKNLEAAEEFVKWASSPEIHDVRCEKLQQVPFMSSVQALDKYKNDQAYKVSMDNMLSAHTLPVGPEITTYTEEMWAQTFQRALMGELSSMEMLEQLDKCLNGEM</sequence>
<proteinExistence type="predicted"/>
<evidence type="ECO:0000313" key="2">
    <source>
        <dbReference type="EMBL" id="RHC55605.1"/>
    </source>
</evidence>
<gene>
    <name evidence="2" type="ORF">DW839_13965</name>
</gene>
<dbReference type="CDD" id="cd13585">
    <property type="entry name" value="PBP2_TMBP_like"/>
    <property type="match status" value="1"/>
</dbReference>
<dbReference type="Pfam" id="PF01547">
    <property type="entry name" value="SBP_bac_1"/>
    <property type="match status" value="1"/>
</dbReference>